<name>A0A2V2VRZ8_TRYCR</name>
<dbReference type="SMART" id="SM00397">
    <property type="entry name" value="t_SNARE"/>
    <property type="match status" value="1"/>
</dbReference>
<dbReference type="VEuPathDB" id="TriTrypDB:C4B63_13g317"/>
<evidence type="ECO:0000256" key="6">
    <source>
        <dbReference type="ARBA" id="ARBA00022989"/>
    </source>
</evidence>
<dbReference type="VEuPathDB" id="TriTrypDB:ECC02_008063"/>
<keyword evidence="9" id="KW-0472">Membrane</keyword>
<evidence type="ECO:0000256" key="9">
    <source>
        <dbReference type="ARBA" id="ARBA00023136"/>
    </source>
</evidence>
<keyword evidence="5" id="KW-0653">Protein transport</keyword>
<dbReference type="InterPro" id="IPR000727">
    <property type="entry name" value="T_SNARE_dom"/>
</dbReference>
<evidence type="ECO:0000256" key="1">
    <source>
        <dbReference type="ARBA" id="ARBA00004409"/>
    </source>
</evidence>
<dbReference type="Gene3D" id="1.20.58.70">
    <property type="match status" value="1"/>
</dbReference>
<accession>A0A2V2VRZ8</accession>
<evidence type="ECO:0000256" key="2">
    <source>
        <dbReference type="ARBA" id="ARBA00009063"/>
    </source>
</evidence>
<proteinExistence type="inferred from homology"/>
<dbReference type="VEuPathDB" id="TriTrypDB:TcYC6_0079040"/>
<dbReference type="CDD" id="cd15845">
    <property type="entry name" value="SNARE_syntaxin16"/>
    <property type="match status" value="1"/>
</dbReference>
<evidence type="ECO:0000256" key="4">
    <source>
        <dbReference type="ARBA" id="ARBA00022692"/>
    </source>
</evidence>
<protein>
    <submittedName>
        <fullName evidence="11">Putative vesicle-associated membrane protein</fullName>
    </submittedName>
</protein>
<comment type="similarity">
    <text evidence="2">Belongs to the syntaxin family.</text>
</comment>
<dbReference type="GO" id="GO:0000149">
    <property type="term" value="F:SNARE binding"/>
    <property type="evidence" value="ECO:0007669"/>
    <property type="project" value="TreeGrafter"/>
</dbReference>
<dbReference type="Proteomes" id="UP000246121">
    <property type="component" value="Unassembled WGS sequence"/>
</dbReference>
<keyword evidence="8" id="KW-0175">Coiled coil</keyword>
<dbReference type="InterPro" id="IPR045242">
    <property type="entry name" value="Syntaxin"/>
</dbReference>
<dbReference type="GO" id="GO:0048278">
    <property type="term" value="P:vesicle docking"/>
    <property type="evidence" value="ECO:0007669"/>
    <property type="project" value="TreeGrafter"/>
</dbReference>
<dbReference type="VEuPathDB" id="TriTrypDB:Tc_MARK_8614"/>
<keyword evidence="6" id="KW-1133">Transmembrane helix</keyword>
<dbReference type="EMBL" id="PRFA01000013">
    <property type="protein sequence ID" value="PWU98028.1"/>
    <property type="molecule type" value="Genomic_DNA"/>
</dbReference>
<comment type="subcellular location">
    <subcellularLocation>
        <location evidence="1">Golgi apparatus membrane</location>
        <topology evidence="1">Single-pass type IV membrane protein</topology>
    </subcellularLocation>
</comment>
<dbReference type="PROSITE" id="PS00914">
    <property type="entry name" value="SYNTAXIN"/>
    <property type="match status" value="1"/>
</dbReference>
<dbReference type="VEuPathDB" id="TriTrypDB:TcG_01214"/>
<feature type="domain" description="T-SNARE coiled-coil homology" evidence="10">
    <location>
        <begin position="225"/>
        <end position="287"/>
    </location>
</feature>
<keyword evidence="4" id="KW-0812">Transmembrane</keyword>
<dbReference type="GO" id="GO:0005484">
    <property type="term" value="F:SNAP receptor activity"/>
    <property type="evidence" value="ECO:0007669"/>
    <property type="project" value="InterPro"/>
</dbReference>
<organism evidence="11 12">
    <name type="scientific">Trypanosoma cruzi</name>
    <dbReference type="NCBI Taxonomy" id="5693"/>
    <lineage>
        <taxon>Eukaryota</taxon>
        <taxon>Discoba</taxon>
        <taxon>Euglenozoa</taxon>
        <taxon>Kinetoplastea</taxon>
        <taxon>Metakinetoplastina</taxon>
        <taxon>Trypanosomatida</taxon>
        <taxon>Trypanosomatidae</taxon>
        <taxon>Trypanosoma</taxon>
        <taxon>Schizotrypanum</taxon>
    </lineage>
</organism>
<dbReference type="VEuPathDB" id="TriTrypDB:TcCLB.510123.70"/>
<evidence type="ECO:0000259" key="10">
    <source>
        <dbReference type="PROSITE" id="PS50192"/>
    </source>
</evidence>
<dbReference type="VEuPathDB" id="TriTrypDB:TCSYLVIO_010072"/>
<dbReference type="SUPFAM" id="SSF47661">
    <property type="entry name" value="t-snare proteins"/>
    <property type="match status" value="1"/>
</dbReference>
<dbReference type="GO" id="GO:0031201">
    <property type="term" value="C:SNARE complex"/>
    <property type="evidence" value="ECO:0007669"/>
    <property type="project" value="TreeGrafter"/>
</dbReference>
<gene>
    <name evidence="11" type="ORF">C4B63_13g317</name>
</gene>
<comment type="caution">
    <text evidence="11">The sequence shown here is derived from an EMBL/GenBank/DDBJ whole genome shotgun (WGS) entry which is preliminary data.</text>
</comment>
<dbReference type="VEuPathDB" id="TriTrypDB:TcBrA4_0004770"/>
<sequence length="297" mass="34608">MSLSPCPFSRDRLQEFSSLRRAAQHQAEWLGESRWKGNEVAPVSPAEATLNGNSEKGMHGHAMSPWIRALEHFLELENTINLKIERLHEQQRAFLQPKFLSDEEEEAQRQQIEENAHGIQKLIRELERMIISGMRPQDPTNEDEVRASENAKKHLSSRLSIIIQSFREGQELYATQLRRCEEKTQRYKQIGSCEAHKRMEREERIAQYLELGYTQVDIQELLEEDAKQKELSREVQEILKSVTELHEMFKELGAMVVEQGSILDRIDFNVQQTQIDVKRSVAELKKAREKQGGCWVM</sequence>
<dbReference type="VEuPathDB" id="TriTrypDB:C3747_7g517"/>
<keyword evidence="7" id="KW-0333">Golgi apparatus</keyword>
<keyword evidence="3" id="KW-0813">Transport</keyword>
<dbReference type="InterPro" id="IPR010989">
    <property type="entry name" value="SNARE"/>
</dbReference>
<dbReference type="PANTHER" id="PTHR19957">
    <property type="entry name" value="SYNTAXIN"/>
    <property type="match status" value="1"/>
</dbReference>
<dbReference type="InterPro" id="IPR006012">
    <property type="entry name" value="Syntaxin/epimorphin_CS"/>
</dbReference>
<dbReference type="AlphaFoldDB" id="A0A2V2VRZ8"/>
<dbReference type="GO" id="GO:0006886">
    <property type="term" value="P:intracellular protein transport"/>
    <property type="evidence" value="ECO:0007669"/>
    <property type="project" value="InterPro"/>
</dbReference>
<dbReference type="GO" id="GO:0000139">
    <property type="term" value="C:Golgi membrane"/>
    <property type="evidence" value="ECO:0007669"/>
    <property type="project" value="UniProtKB-SubCell"/>
</dbReference>
<dbReference type="PANTHER" id="PTHR19957:SF83">
    <property type="entry name" value="SYNTAXIN-16"/>
    <property type="match status" value="1"/>
</dbReference>
<dbReference type="VEuPathDB" id="TriTrypDB:TcCL_NonESM03398"/>
<evidence type="ECO:0000313" key="12">
    <source>
        <dbReference type="Proteomes" id="UP000246121"/>
    </source>
</evidence>
<dbReference type="PROSITE" id="PS50192">
    <property type="entry name" value="T_SNARE"/>
    <property type="match status" value="1"/>
</dbReference>
<evidence type="ECO:0000313" key="11">
    <source>
        <dbReference type="EMBL" id="PWU98028.1"/>
    </source>
</evidence>
<dbReference type="VEuPathDB" id="TriTrypDB:TCDM_06105"/>
<dbReference type="GO" id="GO:0006906">
    <property type="term" value="P:vesicle fusion"/>
    <property type="evidence" value="ECO:0007669"/>
    <property type="project" value="TreeGrafter"/>
</dbReference>
<evidence type="ECO:0000256" key="5">
    <source>
        <dbReference type="ARBA" id="ARBA00022927"/>
    </source>
</evidence>
<dbReference type="VEuPathDB" id="TriTrypDB:BCY84_16260"/>
<evidence type="ECO:0000256" key="8">
    <source>
        <dbReference type="ARBA" id="ARBA00023054"/>
    </source>
</evidence>
<evidence type="ECO:0000256" key="7">
    <source>
        <dbReference type="ARBA" id="ARBA00023034"/>
    </source>
</evidence>
<reference evidence="11 12" key="1">
    <citation type="journal article" date="2018" name="Microb. Genom.">
        <title>Expanding an expanded genome: long-read sequencing of Trypanosoma cruzi.</title>
        <authorList>
            <person name="Berna L."/>
            <person name="Rodriguez M."/>
            <person name="Chiribao M.L."/>
            <person name="Parodi-Talice A."/>
            <person name="Pita S."/>
            <person name="Rijo G."/>
            <person name="Alvarez-Valin F."/>
            <person name="Robello C."/>
        </authorList>
    </citation>
    <scope>NUCLEOTIDE SEQUENCE [LARGE SCALE GENOMIC DNA]</scope>
    <source>
        <strain evidence="11 12">Dm28c</strain>
    </source>
</reference>
<evidence type="ECO:0000256" key="3">
    <source>
        <dbReference type="ARBA" id="ARBA00022448"/>
    </source>
</evidence>
<dbReference type="VEuPathDB" id="TriTrypDB:TcCLB.511837.10"/>